<dbReference type="InterPro" id="IPR000868">
    <property type="entry name" value="Isochorismatase-like_dom"/>
</dbReference>
<gene>
    <name evidence="2" type="ORF">AFULGI_00026350</name>
</gene>
<name>A0A075WG34_ARCFL</name>
<dbReference type="CDD" id="cd01012">
    <property type="entry name" value="YcaC_related"/>
    <property type="match status" value="1"/>
</dbReference>
<dbReference type="Gene3D" id="3.40.50.850">
    <property type="entry name" value="Isochorismatase-like"/>
    <property type="match status" value="1"/>
</dbReference>
<evidence type="ECO:0000259" key="1">
    <source>
        <dbReference type="Pfam" id="PF00857"/>
    </source>
</evidence>
<sequence>MALVVVDVQEKLAPHIEGIEEMLKRTVKLVKAIVALKQPVIFTEQIKLGKTVDELAEYAEEPIVKSTFSCYKDENFRRKIEELKPEKVILAGIEAHICVLQTAIDMKRAGYDVYVVADCTGSRKAENKEIALMRLAGEGIKLTTWESIVYELLESAEHPAFREILQIVKN</sequence>
<evidence type="ECO:0000313" key="3">
    <source>
        <dbReference type="Proteomes" id="UP000028501"/>
    </source>
</evidence>
<dbReference type="Proteomes" id="UP000028501">
    <property type="component" value="Chromosome"/>
</dbReference>
<protein>
    <submittedName>
        <fullName evidence="2">Amidase</fullName>
    </submittedName>
</protein>
<dbReference type="SUPFAM" id="SSF52499">
    <property type="entry name" value="Isochorismatase-like hydrolases"/>
    <property type="match status" value="1"/>
</dbReference>
<feature type="domain" description="Isochorismatase-like" evidence="1">
    <location>
        <begin position="2"/>
        <end position="147"/>
    </location>
</feature>
<reference evidence="2 3" key="1">
    <citation type="submission" date="2013-07" db="EMBL/GenBank/DDBJ databases">
        <title>Genome of Archaeoglobus fulgidus.</title>
        <authorList>
            <person name="Fiebig A."/>
            <person name="Birkeland N.-K."/>
        </authorList>
    </citation>
    <scope>NUCLEOTIDE SEQUENCE [LARGE SCALE GENOMIC DNA]</scope>
    <source>
        <strain evidence="2 3">DSM 8774</strain>
    </source>
</reference>
<dbReference type="InterPro" id="IPR050993">
    <property type="entry name" value="Isochorismatase_domain"/>
</dbReference>
<dbReference type="AlphaFoldDB" id="A0A075WG34"/>
<accession>A0A075WG34</accession>
<dbReference type="RefSeq" id="WP_048096389.1">
    <property type="nucleotide sequence ID" value="NZ_CP006577.1"/>
</dbReference>
<dbReference type="HOGENOM" id="CLU_066901_0_1_2"/>
<proteinExistence type="predicted"/>
<dbReference type="EMBL" id="CP006577">
    <property type="protein sequence ID" value="AIG99345.1"/>
    <property type="molecule type" value="Genomic_DNA"/>
</dbReference>
<evidence type="ECO:0000313" key="2">
    <source>
        <dbReference type="EMBL" id="AIG99345.1"/>
    </source>
</evidence>
<dbReference type="PANTHER" id="PTHR14119:SF3">
    <property type="entry name" value="ISOCHORISMATASE DOMAIN-CONTAINING PROTEIN 2"/>
    <property type="match status" value="1"/>
</dbReference>
<dbReference type="Pfam" id="PF00857">
    <property type="entry name" value="Isochorismatase"/>
    <property type="match status" value="1"/>
</dbReference>
<dbReference type="GeneID" id="24796100"/>
<organism evidence="2 3">
    <name type="scientific">Archaeoglobus fulgidus DSM 8774</name>
    <dbReference type="NCBI Taxonomy" id="1344584"/>
    <lineage>
        <taxon>Archaea</taxon>
        <taxon>Methanobacteriati</taxon>
        <taxon>Methanobacteriota</taxon>
        <taxon>Archaeoglobi</taxon>
        <taxon>Archaeoglobales</taxon>
        <taxon>Archaeoglobaceae</taxon>
        <taxon>Archaeoglobus</taxon>
    </lineage>
</organism>
<dbReference type="PANTHER" id="PTHR14119">
    <property type="entry name" value="HYDROLASE"/>
    <property type="match status" value="1"/>
</dbReference>
<dbReference type="InterPro" id="IPR036380">
    <property type="entry name" value="Isochorismatase-like_sf"/>
</dbReference>
<dbReference type="KEGG" id="afg:AFULGI_00026350"/>